<dbReference type="eggNOG" id="ENOG502Z7KK">
    <property type="taxonomic scope" value="Bacteria"/>
</dbReference>
<dbReference type="OrthoDB" id="8727830at2"/>
<keyword evidence="2" id="KW-0732">Signal</keyword>
<dbReference type="InterPro" id="IPR031924">
    <property type="entry name" value="GH115"/>
</dbReference>
<dbReference type="STRING" id="649349.Lbys_2330"/>
<gene>
    <name evidence="4" type="ordered locus">Lbys_2330</name>
</gene>
<feature type="chain" id="PRO_5003185886" description="Gylcosyl hydrolase 115 C-terminal domain-containing protein" evidence="2">
    <location>
        <begin position="19"/>
        <end position="824"/>
    </location>
</feature>
<dbReference type="RefSeq" id="WP_013409047.1">
    <property type="nucleotide sequence ID" value="NC_014655.1"/>
</dbReference>
<dbReference type="CAZy" id="GH115">
    <property type="family name" value="Glycoside Hydrolase Family 115"/>
</dbReference>
<dbReference type="Pfam" id="PF17829">
    <property type="entry name" value="GH115_C"/>
    <property type="match status" value="1"/>
</dbReference>
<dbReference type="Gene3D" id="1.20.58.2150">
    <property type="match status" value="1"/>
</dbReference>
<protein>
    <recommendedName>
        <fullName evidence="3">Gylcosyl hydrolase 115 C-terminal domain-containing protein</fullName>
    </recommendedName>
</protein>
<reference evidence="4 5" key="2">
    <citation type="journal article" date="2011" name="Stand. Genomic Sci.">
        <title>Complete genome sequence of Leadbetterella byssophila type strain (4M15).</title>
        <authorList>
            <person name="Abt B."/>
            <person name="Teshima H."/>
            <person name="Lucas S."/>
            <person name="Lapidus A."/>
            <person name="Del Rio T.G."/>
            <person name="Nolan M."/>
            <person name="Tice H."/>
            <person name="Cheng J.F."/>
            <person name="Pitluck S."/>
            <person name="Liolios K."/>
            <person name="Pagani I."/>
            <person name="Ivanova N."/>
            <person name="Mavromatis K."/>
            <person name="Pati A."/>
            <person name="Tapia R."/>
            <person name="Han C."/>
            <person name="Goodwin L."/>
            <person name="Chen A."/>
            <person name="Palaniappan K."/>
            <person name="Land M."/>
            <person name="Hauser L."/>
            <person name="Chang Y.J."/>
            <person name="Jeffries C.D."/>
            <person name="Rohde M."/>
            <person name="Goker M."/>
            <person name="Tindall B.J."/>
            <person name="Detter J.C."/>
            <person name="Woyke T."/>
            <person name="Bristow J."/>
            <person name="Eisen J.A."/>
            <person name="Markowitz V."/>
            <person name="Hugenholtz P."/>
            <person name="Klenk H.P."/>
            <person name="Kyrpides N.C."/>
        </authorList>
    </citation>
    <scope>NUCLEOTIDE SEQUENCE [LARGE SCALE GENOMIC DNA]</scope>
    <source>
        <strain evidence="5">DSM 17132 / JCM 16389 / KACC 11308 / NBRC 106382 / 4M15</strain>
    </source>
</reference>
<dbReference type="GO" id="GO:0016787">
    <property type="term" value="F:hydrolase activity"/>
    <property type="evidence" value="ECO:0007669"/>
    <property type="project" value="UniProtKB-KW"/>
</dbReference>
<organism evidence="4 5">
    <name type="scientific">Leadbetterella byssophila (strain DSM 17132 / JCM 16389 / KACC 11308 / NBRC 106382 / 4M15)</name>
    <dbReference type="NCBI Taxonomy" id="649349"/>
    <lineage>
        <taxon>Bacteria</taxon>
        <taxon>Pseudomonadati</taxon>
        <taxon>Bacteroidota</taxon>
        <taxon>Cytophagia</taxon>
        <taxon>Cytophagales</taxon>
        <taxon>Leadbetterellaceae</taxon>
        <taxon>Leadbetterella</taxon>
    </lineage>
</organism>
<feature type="domain" description="Gylcosyl hydrolase 115 C-terminal" evidence="3">
    <location>
        <begin position="653"/>
        <end position="821"/>
    </location>
</feature>
<accession>E4RWD3</accession>
<dbReference type="InterPro" id="IPR042301">
    <property type="entry name" value="GH115_sf"/>
</dbReference>
<dbReference type="SUPFAM" id="SSF55545">
    <property type="entry name" value="beta-N-acetylhexosaminidase-like domain"/>
    <property type="match status" value="1"/>
</dbReference>
<dbReference type="Gene3D" id="3.30.379.10">
    <property type="entry name" value="Chitobiase/beta-hexosaminidase domain 2-like"/>
    <property type="match status" value="1"/>
</dbReference>
<dbReference type="GO" id="GO:0005975">
    <property type="term" value="P:carbohydrate metabolic process"/>
    <property type="evidence" value="ECO:0007669"/>
    <property type="project" value="UniProtKB-ARBA"/>
</dbReference>
<keyword evidence="1" id="KW-0378">Hydrolase</keyword>
<dbReference type="InterPro" id="IPR041437">
    <property type="entry name" value="GH115_C"/>
</dbReference>
<evidence type="ECO:0000259" key="3">
    <source>
        <dbReference type="Pfam" id="PF17829"/>
    </source>
</evidence>
<proteinExistence type="predicted"/>
<dbReference type="Gene3D" id="3.20.20.520">
    <property type="entry name" value="Glycosyl hydrolase family 115"/>
    <property type="match status" value="1"/>
</dbReference>
<dbReference type="Pfam" id="PF15979">
    <property type="entry name" value="Glyco_hydro_115"/>
    <property type="match status" value="1"/>
</dbReference>
<dbReference type="PANTHER" id="PTHR37842:SF2">
    <property type="entry name" value="GYLCOSYL HYDROLASE 115 C-TERMINAL DOMAIN-CONTAINING PROTEIN"/>
    <property type="match status" value="1"/>
</dbReference>
<feature type="signal peptide" evidence="2">
    <location>
        <begin position="1"/>
        <end position="18"/>
    </location>
</feature>
<reference key="1">
    <citation type="submission" date="2010-11" db="EMBL/GenBank/DDBJ databases">
        <title>The complete genome of Leadbetterella byssophila DSM 17132.</title>
        <authorList>
            <consortium name="US DOE Joint Genome Institute (JGI-PGF)"/>
            <person name="Lucas S."/>
            <person name="Copeland A."/>
            <person name="Lapidus A."/>
            <person name="Glavina del Rio T."/>
            <person name="Dalin E."/>
            <person name="Tice H."/>
            <person name="Bruce D."/>
            <person name="Goodwin L."/>
            <person name="Pitluck S."/>
            <person name="Kyrpides N."/>
            <person name="Mavromatis K."/>
            <person name="Ivanova N."/>
            <person name="Teshima H."/>
            <person name="Brettin T."/>
            <person name="Detter J.C."/>
            <person name="Han C."/>
            <person name="Tapia R."/>
            <person name="Land M."/>
            <person name="Hauser L."/>
            <person name="Markowitz V."/>
            <person name="Cheng J.-F."/>
            <person name="Hugenholtz P."/>
            <person name="Woyke T."/>
            <person name="Wu D."/>
            <person name="Tindall B."/>
            <person name="Pomrenke H.G."/>
            <person name="Brambilla E."/>
            <person name="Klenk H.-P."/>
            <person name="Eisen J.A."/>
        </authorList>
    </citation>
    <scope>NUCLEOTIDE SEQUENCE [LARGE SCALE GENOMIC DNA]</scope>
    <source>
        <strain>DSM 17132</strain>
    </source>
</reference>
<name>E4RWD3_LEAB4</name>
<keyword evidence="5" id="KW-1185">Reference proteome</keyword>
<dbReference type="InterPro" id="IPR029018">
    <property type="entry name" value="Hex-like_dom2"/>
</dbReference>
<dbReference type="EMBL" id="CP002305">
    <property type="protein sequence ID" value="ADQ18006.1"/>
    <property type="molecule type" value="Genomic_DNA"/>
</dbReference>
<evidence type="ECO:0000313" key="4">
    <source>
        <dbReference type="EMBL" id="ADQ18006.1"/>
    </source>
</evidence>
<dbReference type="KEGG" id="lby:Lbys_2330"/>
<evidence type="ECO:0000256" key="1">
    <source>
        <dbReference type="ARBA" id="ARBA00022801"/>
    </source>
</evidence>
<dbReference type="PANTHER" id="PTHR37842">
    <property type="match status" value="1"/>
</dbReference>
<evidence type="ECO:0000313" key="5">
    <source>
        <dbReference type="Proteomes" id="UP000007435"/>
    </source>
</evidence>
<sequence>MKKWTIFFSLICSLTVKAQIFSSKPTNWDLVGKPIYVSDSEPTVVKKAAELLSEDIERVSGKKSPVVHQKPEKDFVWIGTVSENLHSILGKDFPKKWEEYLIKFDAQKRVLVISGADRRGTAYGALTLSREMGVSPWYWWADVPVKKKSNLYINANLQIQDAPVVQYRGIFINDEAPALSSWSKEKFGGFNHQYYSKVFELMLRLKSNYIWPAMWGNAFYDDDPKNIQIADDYAIVIGTSHHEPLHRAHDEWRRYGKGPWNFVQNPDALKEFWKTGMKRSWNENITTIGMRGDGDEPMTRETATELLEKIVDQQRQIIEEVTGKPASETPQLWALYKEVQDYYDKGMRVPDDVTLLLCDDNWGNLRKLPTLNASPRKGGYGIYYHFDYVGGPRNYKWLNTTQIMRVWEQMNLAYEHGVEKIWIVNVGDIKPMEFPISFWCDMAWNPEKMSLENAVKYPILWAEEQFGKSYAAEIGDILQRYTQYNHRRTPELLDAKTYSLENYQEWEKVHADYQKLKYRAEKIKLPAEAYSAYFQLVLHPVKAMANLYDLYYQVALNHQAHSKSYSTTADYAEKAKKAFEKDSLITLEYHQLNGGKWNHMMSQTHIGYRIWQQPPYNIMPMVYTQNGTVKPEPISKHTPQKAVIHKREKYHQFIEVDGYISIQASNFSKSNGNQWKIIPELGKHGAGVSTYPTTLPASTPGGDSPYLEYEIHTYSSGPVTLTCSFAPSLNYHFTEDGLQYAISVDEEAPQVISLNKEDKDSISGIWNKWVAEAEIKKTSTHQIDKPGKHVIKFWRVNAGVVLQKITADFGGLKPSYLGPPETKP</sequence>
<evidence type="ECO:0000256" key="2">
    <source>
        <dbReference type="SAM" id="SignalP"/>
    </source>
</evidence>
<dbReference type="Gene3D" id="2.60.120.1620">
    <property type="match status" value="1"/>
</dbReference>
<dbReference type="AlphaFoldDB" id="E4RWD3"/>
<dbReference type="HOGENOM" id="CLU_004852_0_0_10"/>
<dbReference type="Proteomes" id="UP000007435">
    <property type="component" value="Chromosome"/>
</dbReference>